<dbReference type="InterPro" id="IPR038765">
    <property type="entry name" value="Papain-like_cys_pep_sf"/>
</dbReference>
<feature type="compositionally biased region" description="Basic and acidic residues" evidence="4">
    <location>
        <begin position="683"/>
        <end position="695"/>
    </location>
</feature>
<dbReference type="SUPFAM" id="SSF54001">
    <property type="entry name" value="Cysteine proteinases"/>
    <property type="match status" value="1"/>
</dbReference>
<feature type="active site" evidence="2 3">
    <location>
        <position position="411"/>
    </location>
</feature>
<protein>
    <recommendedName>
        <fullName evidence="5">Calpain catalytic domain-containing protein</fullName>
    </recommendedName>
</protein>
<dbReference type="VEuPathDB" id="FungiDB:yc1106_02819"/>
<reference evidence="6" key="1">
    <citation type="submission" date="2021-12" db="EMBL/GenBank/DDBJ databases">
        <title>Curvularia clavata genome.</title>
        <authorList>
            <person name="Cao Y."/>
        </authorList>
    </citation>
    <scope>NUCLEOTIDE SEQUENCE</scope>
    <source>
        <strain evidence="6">Yc1106</strain>
    </source>
</reference>
<dbReference type="Gene3D" id="3.90.70.10">
    <property type="entry name" value="Cysteine proteinases"/>
    <property type="match status" value="1"/>
</dbReference>
<dbReference type="AlphaFoldDB" id="A0A9Q8Z5I5"/>
<dbReference type="InterPro" id="IPR022684">
    <property type="entry name" value="Calpain_cysteine_protease"/>
</dbReference>
<dbReference type="EMBL" id="CP089275">
    <property type="protein sequence ID" value="USP75545.1"/>
    <property type="molecule type" value="Genomic_DNA"/>
</dbReference>
<dbReference type="PANTHER" id="PTHR10183">
    <property type="entry name" value="CALPAIN"/>
    <property type="match status" value="1"/>
</dbReference>
<dbReference type="PROSITE" id="PS50203">
    <property type="entry name" value="CALPAIN_CAT"/>
    <property type="match status" value="1"/>
</dbReference>
<dbReference type="OrthoDB" id="424753at2759"/>
<feature type="compositionally biased region" description="Low complexity" evidence="4">
    <location>
        <begin position="754"/>
        <end position="765"/>
    </location>
</feature>
<evidence type="ECO:0000313" key="7">
    <source>
        <dbReference type="Proteomes" id="UP001056012"/>
    </source>
</evidence>
<name>A0A9Q8Z5I5_CURCL</name>
<keyword evidence="3" id="KW-0788">Thiol protease</keyword>
<dbReference type="Pfam" id="PF00648">
    <property type="entry name" value="Peptidase_C2"/>
    <property type="match status" value="1"/>
</dbReference>
<evidence type="ECO:0000256" key="1">
    <source>
        <dbReference type="ARBA" id="ARBA00007623"/>
    </source>
</evidence>
<dbReference type="SMART" id="SM00230">
    <property type="entry name" value="CysPc"/>
    <property type="match status" value="1"/>
</dbReference>
<dbReference type="PANTHER" id="PTHR10183:SF425">
    <property type="entry name" value="CALPAIN-5"/>
    <property type="match status" value="1"/>
</dbReference>
<feature type="region of interest" description="Disordered" evidence="4">
    <location>
        <begin position="621"/>
        <end position="708"/>
    </location>
</feature>
<proteinExistence type="inferred from homology"/>
<evidence type="ECO:0000256" key="4">
    <source>
        <dbReference type="SAM" id="MobiDB-lite"/>
    </source>
</evidence>
<sequence length="836" mass="92188">MGTDGDGGNTQVGEPQAAIDEFWDSLITKKPAKVTKIFPQSLYANLLPPQHPVGTVVGKNAAESYQAAAAECRARVKRIVKECHRTNEKFTDPDFDISNLTDKSCLEGLMYWYRDATESPPVTTASELGQALSTIVQSGIILNDGAAIDIKATSKILASLNNSTTSSACPRSVHRVDWIFENPQFVVDGFSGSDLRQGSSGDCWFIAAVSTICTYPALMDKVCVARDEECGVYGFVFYRDGDWVWTVVDDSLYLTNGDFDAEVGDGWDPTNSREAKWKKNYQTGSEALWFASCVKECETWLPLLEKAYAKIHGDYDAISGGFSGEAVEDLTGGVTTKILTNRVLSKEKLWKELLQVGKEFLFSASSPTSSVFGVQSDSLRGLALGHAYSVLKAVEEQDKDGKSHRLVMIRNPWGKKLSAGVGEWTGPWSDGSREWTPYWLDKLDHKFGDDGLFWMSYEDLLKRFDLLDRTRLFDEQWTVVQRWTSVSVAWVTGYLNTKFSVEIKKAGPTVFVLCQLDERYFQGLQGKYTFDLHFVLQEKNAKAGEHLVRARGAWFGNRSVAAEVDLEAGVYEVVPKIVATRDSDVPEAIDVVKKLAMRNPQKLRQIGMNYDMANAKGVVELPEEEKEKKVKENEAEGNKAGEKGKTESEAQRKEEGASDVVAKQHKQAEEKKESDQDAGSKQQTKDSDTQKEQSDTPRNANANTEQQPDTDITTLAAKAQAQAPTSDSDLTKLLLLLTEHILRPPATTTDTPELPSADLATTTDAPPAPDTSDDTPTTTSDKDKDKNQKSWNAVCTLGLRVYSLDPSVTIQLIRPQSVAETSILDVDGATQAGATM</sequence>
<comment type="similarity">
    <text evidence="1">Belongs to the peptidase C2 family.</text>
</comment>
<evidence type="ECO:0000256" key="2">
    <source>
        <dbReference type="PIRSR" id="PIRSR622684-1"/>
    </source>
</evidence>
<feature type="compositionally biased region" description="Polar residues" evidence="4">
    <location>
        <begin position="696"/>
        <end position="708"/>
    </location>
</feature>
<dbReference type="InterPro" id="IPR000169">
    <property type="entry name" value="Pept_cys_AS"/>
</dbReference>
<feature type="active site" evidence="2 3">
    <location>
        <position position="386"/>
    </location>
</feature>
<dbReference type="GO" id="GO:0006508">
    <property type="term" value="P:proteolysis"/>
    <property type="evidence" value="ECO:0007669"/>
    <property type="project" value="UniProtKB-KW"/>
</dbReference>
<dbReference type="PROSITE" id="PS00139">
    <property type="entry name" value="THIOL_PROTEASE_CYS"/>
    <property type="match status" value="1"/>
</dbReference>
<evidence type="ECO:0000256" key="3">
    <source>
        <dbReference type="PROSITE-ProRule" id="PRU00239"/>
    </source>
</evidence>
<accession>A0A9Q8Z5I5</accession>
<dbReference type="Proteomes" id="UP001056012">
    <property type="component" value="Chromosome 2"/>
</dbReference>
<feature type="active site" evidence="2 3">
    <location>
        <position position="203"/>
    </location>
</feature>
<feature type="domain" description="Calpain catalytic" evidence="5">
    <location>
        <begin position="175"/>
        <end position="473"/>
    </location>
</feature>
<gene>
    <name evidence="6" type="ORF">yc1106_02819</name>
</gene>
<feature type="compositionally biased region" description="Basic and acidic residues" evidence="4">
    <location>
        <begin position="666"/>
        <end position="675"/>
    </location>
</feature>
<evidence type="ECO:0000313" key="6">
    <source>
        <dbReference type="EMBL" id="USP75545.1"/>
    </source>
</evidence>
<dbReference type="InterPro" id="IPR001300">
    <property type="entry name" value="Peptidase_C2_calpain_cat"/>
</dbReference>
<dbReference type="GO" id="GO:0004198">
    <property type="term" value="F:calcium-dependent cysteine-type endopeptidase activity"/>
    <property type="evidence" value="ECO:0007669"/>
    <property type="project" value="InterPro"/>
</dbReference>
<feature type="region of interest" description="Disordered" evidence="4">
    <location>
        <begin position="743"/>
        <end position="787"/>
    </location>
</feature>
<feature type="compositionally biased region" description="Basic and acidic residues" evidence="4">
    <location>
        <begin position="625"/>
        <end position="656"/>
    </location>
</feature>
<evidence type="ECO:0000259" key="5">
    <source>
        <dbReference type="PROSITE" id="PS50203"/>
    </source>
</evidence>
<keyword evidence="3" id="KW-0378">Hydrolase</keyword>
<dbReference type="CDD" id="cd00044">
    <property type="entry name" value="CysPc"/>
    <property type="match status" value="1"/>
</dbReference>
<keyword evidence="3" id="KW-0645">Protease</keyword>
<keyword evidence="7" id="KW-1185">Reference proteome</keyword>
<organism evidence="6 7">
    <name type="scientific">Curvularia clavata</name>
    <dbReference type="NCBI Taxonomy" id="95742"/>
    <lineage>
        <taxon>Eukaryota</taxon>
        <taxon>Fungi</taxon>
        <taxon>Dikarya</taxon>
        <taxon>Ascomycota</taxon>
        <taxon>Pezizomycotina</taxon>
        <taxon>Dothideomycetes</taxon>
        <taxon>Pleosporomycetidae</taxon>
        <taxon>Pleosporales</taxon>
        <taxon>Pleosporineae</taxon>
        <taxon>Pleosporaceae</taxon>
        <taxon>Curvularia</taxon>
    </lineage>
</organism>